<reference evidence="9 10" key="1">
    <citation type="submission" date="2023-06" db="EMBL/GenBank/DDBJ databases">
        <title>Black Yeasts Isolated from many extreme environments.</title>
        <authorList>
            <person name="Coleine C."/>
            <person name="Stajich J.E."/>
            <person name="Selbmann L."/>
        </authorList>
    </citation>
    <scope>NUCLEOTIDE SEQUENCE [LARGE SCALE GENOMIC DNA]</scope>
    <source>
        <strain evidence="9 10">CCFEE 5887</strain>
    </source>
</reference>
<dbReference type="Pfam" id="PF06984">
    <property type="entry name" value="MRP-L47"/>
    <property type="match status" value="1"/>
</dbReference>
<name>A0AAV9PVM1_9PEZI</name>
<dbReference type="PANTHER" id="PTHR21183">
    <property type="entry name" value="RIBOSOMAL PROTEIN L47, MITOCHONDRIAL-RELATED"/>
    <property type="match status" value="1"/>
</dbReference>
<evidence type="ECO:0000256" key="1">
    <source>
        <dbReference type="ARBA" id="ARBA00004173"/>
    </source>
</evidence>
<evidence type="ECO:0000256" key="5">
    <source>
        <dbReference type="ARBA" id="ARBA00023274"/>
    </source>
</evidence>
<dbReference type="EMBL" id="JAXLQG010000020">
    <property type="protein sequence ID" value="KAK5530022.1"/>
    <property type="molecule type" value="Genomic_DNA"/>
</dbReference>
<dbReference type="GO" id="GO:0032543">
    <property type="term" value="P:mitochondrial translation"/>
    <property type="evidence" value="ECO:0007669"/>
    <property type="project" value="TreeGrafter"/>
</dbReference>
<comment type="subcellular location">
    <subcellularLocation>
        <location evidence="1">Mitochondrion</location>
    </subcellularLocation>
</comment>
<dbReference type="GO" id="GO:0005762">
    <property type="term" value="C:mitochondrial large ribosomal subunit"/>
    <property type="evidence" value="ECO:0007669"/>
    <property type="project" value="TreeGrafter"/>
</dbReference>
<keyword evidence="3 9" id="KW-0689">Ribosomal protein</keyword>
<dbReference type="InterPro" id="IPR010729">
    <property type="entry name" value="Ribosomal_uL29_mit"/>
</dbReference>
<comment type="similarity">
    <text evidence="2">Belongs to the universal ribosomal protein uL29 family.</text>
</comment>
<evidence type="ECO:0000313" key="9">
    <source>
        <dbReference type="EMBL" id="KAK5530022.1"/>
    </source>
</evidence>
<keyword evidence="5" id="KW-0687">Ribonucleoprotein</keyword>
<keyword evidence="10" id="KW-1185">Reference proteome</keyword>
<dbReference type="Gene3D" id="6.10.330.20">
    <property type="match status" value="1"/>
</dbReference>
<protein>
    <recommendedName>
        <fullName evidence="6">Large ribosomal subunit protein uL29m</fullName>
    </recommendedName>
    <alternativeName>
        <fullName evidence="7">54S ribosomal protein L4, mitochondrial</fullName>
    </alternativeName>
</protein>
<dbReference type="GO" id="GO:0003735">
    <property type="term" value="F:structural constituent of ribosome"/>
    <property type="evidence" value="ECO:0007669"/>
    <property type="project" value="InterPro"/>
</dbReference>
<evidence type="ECO:0000256" key="4">
    <source>
        <dbReference type="ARBA" id="ARBA00023128"/>
    </source>
</evidence>
<dbReference type="AlphaFoldDB" id="A0AAV9PVM1"/>
<feature type="compositionally biased region" description="Acidic residues" evidence="8">
    <location>
        <begin position="228"/>
        <end position="242"/>
    </location>
</feature>
<proteinExistence type="inferred from homology"/>
<evidence type="ECO:0000256" key="2">
    <source>
        <dbReference type="ARBA" id="ARBA00009254"/>
    </source>
</evidence>
<feature type="region of interest" description="Disordered" evidence="8">
    <location>
        <begin position="42"/>
        <end position="88"/>
    </location>
</feature>
<dbReference type="PANTHER" id="PTHR21183:SF18">
    <property type="entry name" value="LARGE RIBOSOMAL SUBUNIT PROTEIN UL29M"/>
    <property type="match status" value="1"/>
</dbReference>
<evidence type="ECO:0000313" key="10">
    <source>
        <dbReference type="Proteomes" id="UP001345827"/>
    </source>
</evidence>
<sequence>MASLSNSFARSAATVPVFLAPAFARPTTVAATAVFYRLYASSSKPDSKPNSKPPHPSSLSRKPGGDRNKQRGVSALRRTGPRRTRGLWQHPLPVPVARDHRGTAPEYKGAEDHGLWGFFNKDKKAMMPPEEESSRSWSYAELSNKSFEDLQKLYWVCVKEQNCTMTREKERTRVRAGYGELEHQERLEAIRKTMYTIRDVLADRQLSWNQAQALLNTGNINEILADPEPLEESWEDIEEAGLDESPPAANKQTLQHTPISAA</sequence>
<accession>A0AAV9PVM1</accession>
<gene>
    <name evidence="9" type="primary">MRPL4</name>
    <name evidence="9" type="ORF">LTR25_009266</name>
</gene>
<evidence type="ECO:0000256" key="8">
    <source>
        <dbReference type="SAM" id="MobiDB-lite"/>
    </source>
</evidence>
<evidence type="ECO:0000256" key="6">
    <source>
        <dbReference type="ARBA" id="ARBA00035289"/>
    </source>
</evidence>
<evidence type="ECO:0000256" key="7">
    <source>
        <dbReference type="ARBA" id="ARBA00035399"/>
    </source>
</evidence>
<organism evidence="9 10">
    <name type="scientific">Vermiconidia calcicola</name>
    <dbReference type="NCBI Taxonomy" id="1690605"/>
    <lineage>
        <taxon>Eukaryota</taxon>
        <taxon>Fungi</taxon>
        <taxon>Dikarya</taxon>
        <taxon>Ascomycota</taxon>
        <taxon>Pezizomycotina</taxon>
        <taxon>Dothideomycetes</taxon>
        <taxon>Dothideomycetidae</taxon>
        <taxon>Mycosphaerellales</taxon>
        <taxon>Extremaceae</taxon>
        <taxon>Vermiconidia</taxon>
    </lineage>
</organism>
<comment type="caution">
    <text evidence="9">The sequence shown here is derived from an EMBL/GenBank/DDBJ whole genome shotgun (WGS) entry which is preliminary data.</text>
</comment>
<feature type="compositionally biased region" description="Polar residues" evidence="8">
    <location>
        <begin position="250"/>
        <end position="262"/>
    </location>
</feature>
<keyword evidence="4" id="KW-0496">Mitochondrion</keyword>
<dbReference type="Proteomes" id="UP001345827">
    <property type="component" value="Unassembled WGS sequence"/>
</dbReference>
<dbReference type="InterPro" id="IPR038340">
    <property type="entry name" value="MRP-L47_sf"/>
</dbReference>
<evidence type="ECO:0000256" key="3">
    <source>
        <dbReference type="ARBA" id="ARBA00022980"/>
    </source>
</evidence>
<feature type="region of interest" description="Disordered" evidence="8">
    <location>
        <begin position="226"/>
        <end position="262"/>
    </location>
</feature>